<keyword evidence="2" id="KW-1185">Reference proteome</keyword>
<gene>
    <name evidence="1" type="ORF">CCMP2556_LOCUS47203</name>
</gene>
<evidence type="ECO:0000313" key="1">
    <source>
        <dbReference type="EMBL" id="CAK9099793.1"/>
    </source>
</evidence>
<accession>A0ABP0RHD0</accession>
<organism evidence="1 2">
    <name type="scientific">Durusdinium trenchii</name>
    <dbReference type="NCBI Taxonomy" id="1381693"/>
    <lineage>
        <taxon>Eukaryota</taxon>
        <taxon>Sar</taxon>
        <taxon>Alveolata</taxon>
        <taxon>Dinophyceae</taxon>
        <taxon>Suessiales</taxon>
        <taxon>Symbiodiniaceae</taxon>
        <taxon>Durusdinium</taxon>
    </lineage>
</organism>
<sequence>MLPPPQVEVGQDTHITVQGCAHPVVGAIVNGSFIRNGENHGKPVYKKTEQTKDGVDVLIYFWNDVQNPTFCGWWQESQLLSPFWGFNRCLWSFLFQLCPKVGVT</sequence>
<comment type="caution">
    <text evidence="1">The sequence shown here is derived from an EMBL/GenBank/DDBJ whole genome shotgun (WGS) entry which is preliminary data.</text>
</comment>
<reference evidence="1 2" key="1">
    <citation type="submission" date="2024-02" db="EMBL/GenBank/DDBJ databases">
        <authorList>
            <person name="Chen Y."/>
            <person name="Shah S."/>
            <person name="Dougan E. K."/>
            <person name="Thang M."/>
            <person name="Chan C."/>
        </authorList>
    </citation>
    <scope>NUCLEOTIDE SEQUENCE [LARGE SCALE GENOMIC DNA]</scope>
</reference>
<protein>
    <submittedName>
        <fullName evidence="1">Uncharacterized protein</fullName>
    </submittedName>
</protein>
<evidence type="ECO:0000313" key="2">
    <source>
        <dbReference type="Proteomes" id="UP001642484"/>
    </source>
</evidence>
<name>A0ABP0RHD0_9DINO</name>
<proteinExistence type="predicted"/>
<dbReference type="Proteomes" id="UP001642484">
    <property type="component" value="Unassembled WGS sequence"/>
</dbReference>
<dbReference type="EMBL" id="CAXAMN010025995">
    <property type="protein sequence ID" value="CAK9099793.1"/>
    <property type="molecule type" value="Genomic_DNA"/>
</dbReference>